<dbReference type="InterPro" id="IPR038765">
    <property type="entry name" value="Papain-like_cys_pep_sf"/>
</dbReference>
<name>A0ABQ1P2T8_9MICC</name>
<sequence>MTGRAHLTNASKAAAENRGVVRGGAVAAAAAGLLMVSVAPANANATFDTAGTPAPAQASTAGYTASGTPGNYTWTTNGITYTWTGANVADGYRYFGLTGNGAAAANPAPAGDGSAPTASYSGAGNAPATPAAGVNPAANTPKSTGGNQSIVAAAYSGIGHAYVWGGTSPAGWDCSGFVQWAYAQAGQSIPRTYQWTAMTPTSAPKPGDLVVHNGGSHVGIYVGNGMEIGALNPGQGTILHPVNAMGVDGYYTLG</sequence>
<evidence type="ECO:0000256" key="4">
    <source>
        <dbReference type="ARBA" id="ARBA00022807"/>
    </source>
</evidence>
<dbReference type="Proteomes" id="UP000597761">
    <property type="component" value="Unassembled WGS sequence"/>
</dbReference>
<gene>
    <name evidence="6" type="ORF">GCM10011512_15620</name>
</gene>
<accession>A0ABQ1P2T8</accession>
<feature type="domain" description="NlpC/P60" evidence="5">
    <location>
        <begin position="144"/>
        <end position="254"/>
    </location>
</feature>
<protein>
    <recommendedName>
        <fullName evidence="5">NlpC/P60 domain-containing protein</fullName>
    </recommendedName>
</protein>
<dbReference type="Pfam" id="PF00877">
    <property type="entry name" value="NLPC_P60"/>
    <property type="match status" value="1"/>
</dbReference>
<comment type="similarity">
    <text evidence="1">Belongs to the peptidase C40 family.</text>
</comment>
<proteinExistence type="inferred from homology"/>
<keyword evidence="4" id="KW-0788">Thiol protease</keyword>
<reference evidence="7" key="1">
    <citation type="journal article" date="2019" name="Int. J. Syst. Evol. Microbiol.">
        <title>The Global Catalogue of Microorganisms (GCM) 10K type strain sequencing project: providing services to taxonomists for standard genome sequencing and annotation.</title>
        <authorList>
            <consortium name="The Broad Institute Genomics Platform"/>
            <consortium name="The Broad Institute Genome Sequencing Center for Infectious Disease"/>
            <person name="Wu L."/>
            <person name="Ma J."/>
        </authorList>
    </citation>
    <scope>NUCLEOTIDE SEQUENCE [LARGE SCALE GENOMIC DNA]</scope>
    <source>
        <strain evidence="7">CGMCC 1.15480</strain>
    </source>
</reference>
<evidence type="ECO:0000313" key="6">
    <source>
        <dbReference type="EMBL" id="GGC89543.1"/>
    </source>
</evidence>
<organism evidence="6 7">
    <name type="scientific">Tersicoccus solisilvae</name>
    <dbReference type="NCBI Taxonomy" id="1882339"/>
    <lineage>
        <taxon>Bacteria</taxon>
        <taxon>Bacillati</taxon>
        <taxon>Actinomycetota</taxon>
        <taxon>Actinomycetes</taxon>
        <taxon>Micrococcales</taxon>
        <taxon>Micrococcaceae</taxon>
        <taxon>Tersicoccus</taxon>
    </lineage>
</organism>
<dbReference type="InterPro" id="IPR000064">
    <property type="entry name" value="NLP_P60_dom"/>
</dbReference>
<dbReference type="PROSITE" id="PS51935">
    <property type="entry name" value="NLPC_P60"/>
    <property type="match status" value="1"/>
</dbReference>
<dbReference type="Gene3D" id="3.90.1720.10">
    <property type="entry name" value="endopeptidase domain like (from Nostoc punctiforme)"/>
    <property type="match status" value="1"/>
</dbReference>
<dbReference type="SUPFAM" id="SSF54001">
    <property type="entry name" value="Cysteine proteinases"/>
    <property type="match status" value="1"/>
</dbReference>
<evidence type="ECO:0000256" key="2">
    <source>
        <dbReference type="ARBA" id="ARBA00022670"/>
    </source>
</evidence>
<dbReference type="PANTHER" id="PTHR47359:SF3">
    <property type="entry name" value="NLP_P60 DOMAIN-CONTAINING PROTEIN-RELATED"/>
    <property type="match status" value="1"/>
</dbReference>
<dbReference type="EMBL" id="BMJI01000007">
    <property type="protein sequence ID" value="GGC89543.1"/>
    <property type="molecule type" value="Genomic_DNA"/>
</dbReference>
<evidence type="ECO:0000259" key="5">
    <source>
        <dbReference type="PROSITE" id="PS51935"/>
    </source>
</evidence>
<keyword evidence="3" id="KW-0378">Hydrolase</keyword>
<evidence type="ECO:0000313" key="7">
    <source>
        <dbReference type="Proteomes" id="UP000597761"/>
    </source>
</evidence>
<keyword evidence="2" id="KW-0645">Protease</keyword>
<evidence type="ECO:0000256" key="1">
    <source>
        <dbReference type="ARBA" id="ARBA00007074"/>
    </source>
</evidence>
<dbReference type="RefSeq" id="WP_188667780.1">
    <property type="nucleotide sequence ID" value="NZ_BMJI01000007.1"/>
</dbReference>
<evidence type="ECO:0000256" key="3">
    <source>
        <dbReference type="ARBA" id="ARBA00022801"/>
    </source>
</evidence>
<comment type="caution">
    <text evidence="6">The sequence shown here is derived from an EMBL/GenBank/DDBJ whole genome shotgun (WGS) entry which is preliminary data.</text>
</comment>
<dbReference type="InterPro" id="IPR051794">
    <property type="entry name" value="PG_Endopeptidase_C40"/>
</dbReference>
<dbReference type="PANTHER" id="PTHR47359">
    <property type="entry name" value="PEPTIDOGLYCAN DL-ENDOPEPTIDASE CWLO"/>
    <property type="match status" value="1"/>
</dbReference>
<keyword evidence="7" id="KW-1185">Reference proteome</keyword>